<reference evidence="1" key="1">
    <citation type="submission" date="2019-03" db="EMBL/GenBank/DDBJ databases">
        <title>Single cell metagenomics reveals metabolic interactions within the superorganism composed of flagellate Streblomastix strix and complex community of Bacteroidetes bacteria on its surface.</title>
        <authorList>
            <person name="Treitli S.C."/>
            <person name="Kolisko M."/>
            <person name="Husnik F."/>
            <person name="Keeling P."/>
            <person name="Hampl V."/>
        </authorList>
    </citation>
    <scope>NUCLEOTIDE SEQUENCE</scope>
    <source>
        <strain evidence="1">STM</strain>
    </source>
</reference>
<sequence>MPERIVKKAILFAPQYKKLIGKKVDQGWFDDISDIEQLFSGNKLAQSLLNEFEHADKNTFILTMLAWLYFGKSFERLVEHGEELRRNPKNSYLQKYFITSTIKLLVFRSIRLGMRTTADWEEHQKLMQLVNGDEAMDWIIENPPGEKKKAGRKKTDMSLAEMFSHRVEDKELLQNRIGEYLRTKHTNQDLARLKIALDELDYTSRLKSNRCGMLWLGNMRIKSKLWEKGVSKAHTGS</sequence>
<dbReference type="Pfam" id="PF19509">
    <property type="entry name" value="DUF6043"/>
    <property type="match status" value="1"/>
</dbReference>
<comment type="caution">
    <text evidence="1">The sequence shown here is derived from an EMBL/GenBank/DDBJ whole genome shotgun (WGS) entry which is preliminary data.</text>
</comment>
<dbReference type="AlphaFoldDB" id="A0A5J4RTX5"/>
<name>A0A5J4RTX5_9ZZZZ</name>
<proteinExistence type="predicted"/>
<evidence type="ECO:0000313" key="1">
    <source>
        <dbReference type="EMBL" id="KAA6336520.1"/>
    </source>
</evidence>
<protein>
    <submittedName>
        <fullName evidence="1">Uncharacterized protein</fullName>
    </submittedName>
</protein>
<dbReference type="EMBL" id="SNRY01000784">
    <property type="protein sequence ID" value="KAA6336520.1"/>
    <property type="molecule type" value="Genomic_DNA"/>
</dbReference>
<dbReference type="InterPro" id="IPR046106">
    <property type="entry name" value="DUF6043"/>
</dbReference>
<gene>
    <name evidence="1" type="ORF">EZS27_015336</name>
</gene>
<organism evidence="1">
    <name type="scientific">termite gut metagenome</name>
    <dbReference type="NCBI Taxonomy" id="433724"/>
    <lineage>
        <taxon>unclassified sequences</taxon>
        <taxon>metagenomes</taxon>
        <taxon>organismal metagenomes</taxon>
    </lineage>
</organism>
<accession>A0A5J4RTX5</accession>